<keyword evidence="3" id="KW-0732">Signal</keyword>
<organism evidence="6 7">
    <name type="scientific">Flectobacillus longus</name>
    <dbReference type="NCBI Taxonomy" id="2984207"/>
    <lineage>
        <taxon>Bacteria</taxon>
        <taxon>Pseudomonadati</taxon>
        <taxon>Bacteroidota</taxon>
        <taxon>Cytophagia</taxon>
        <taxon>Cytophagales</taxon>
        <taxon>Flectobacillaceae</taxon>
        <taxon>Flectobacillus</taxon>
    </lineage>
</organism>
<gene>
    <name evidence="6" type="ORF">QM480_18560</name>
</gene>
<keyword evidence="7" id="KW-1185">Reference proteome</keyword>
<feature type="domain" description="DUF6923" evidence="5">
    <location>
        <begin position="326"/>
        <end position="463"/>
    </location>
</feature>
<evidence type="ECO:0000256" key="1">
    <source>
        <dbReference type="ARBA" id="ARBA00004613"/>
    </source>
</evidence>
<reference evidence="6 7" key="1">
    <citation type="submission" date="2023-05" db="EMBL/GenBank/DDBJ databases">
        <title>Novel species of genus Flectobacillus isolated from stream in China.</title>
        <authorList>
            <person name="Lu H."/>
        </authorList>
    </citation>
    <scope>NUCLEOTIDE SEQUENCE [LARGE SCALE GENOMIC DNA]</scope>
    <source>
        <strain evidence="6 7">DC10W</strain>
    </source>
</reference>
<dbReference type="InterPro" id="IPR059100">
    <property type="entry name" value="TSP3_bac"/>
</dbReference>
<comment type="subcellular location">
    <subcellularLocation>
        <location evidence="1">Secreted</location>
    </subcellularLocation>
</comment>
<feature type="domain" description="DUF6923" evidence="5">
    <location>
        <begin position="81"/>
        <end position="250"/>
    </location>
</feature>
<dbReference type="RefSeq" id="WP_283371179.1">
    <property type="nucleotide sequence ID" value="NZ_JASHID010000016.1"/>
</dbReference>
<dbReference type="InterPro" id="IPR054215">
    <property type="entry name" value="DUF6923"/>
</dbReference>
<dbReference type="EMBL" id="JASHID010000016">
    <property type="protein sequence ID" value="MDI9866349.1"/>
    <property type="molecule type" value="Genomic_DNA"/>
</dbReference>
<evidence type="ECO:0000313" key="6">
    <source>
        <dbReference type="EMBL" id="MDI9866349.1"/>
    </source>
</evidence>
<name>A0ABT6YSD2_9BACT</name>
<evidence type="ECO:0000256" key="4">
    <source>
        <dbReference type="ARBA" id="ARBA00022837"/>
    </source>
</evidence>
<keyword evidence="4" id="KW-0106">Calcium</keyword>
<sequence>MNLDIRPLFFRICGVFVLSLLSFFAKSQNVVWATINEGNFGYFDPNANYKWTQVARLCPTGAWDAMVIVNNTTAVAFNASTDNFYKIDLATGRTTPLGVPAGVDATYDFELGAFDSATGKYYIAQEDAATPFYVINYATWTLSSTVTMSTAINCDDWTFYNGLLYGSDDGDRSHVYINPTTGVINKVQNTTGVMNNVQIAGIWMGTDNLIYVLNENEQLYQATPDADGLPAQRITSVSTATLGVGVGNDGDDVGGLAPKPTTYLASQAVSSNQEVVWGMINEGDLGYFDPNQNFAWTKTATLSPTGNWDAMALISSTKALAFNAATDNFYEINLQTGVATPKGVPAGVNSSRDYELGTFDPATGYYYVAEEDASTPLVVINYNTWTFVKEVTPSIAYSVDDFAFKNGKLYGTDDGDRGHWIMDPNTGVITKVDDGCSYNEYQIVGAFIGADGNLWSVNDIEEVYVQSADATGLPSKRIYEANVGTSLPNNDVSDIGGIGLKPGAIVPDSDGDGFADNVDSAPNDPCLPAQSSGYTGYNAANSIWVAADCDGDTFTNGAEVTAGTDPYNPNSKPVDTAAGTIDCAKTTMIPSPVVGTPSQIILSVTVNVTKAGTFAVSASGSGMTLASGISSVSTTTTGVKTFYIPLDYDGSTLGVLTFSIGTNACTANLSSTTAKKKALVDVWTLDNCTIKLASPALK</sequence>
<protein>
    <submittedName>
        <fullName evidence="6">Thrombospondin type 3 repeat-containing protein</fullName>
    </submittedName>
</protein>
<keyword evidence="2" id="KW-0964">Secreted</keyword>
<comment type="caution">
    <text evidence="6">The sequence shown here is derived from an EMBL/GenBank/DDBJ whole genome shotgun (WGS) entry which is preliminary data.</text>
</comment>
<evidence type="ECO:0000313" key="7">
    <source>
        <dbReference type="Proteomes" id="UP001236569"/>
    </source>
</evidence>
<dbReference type="Proteomes" id="UP001236569">
    <property type="component" value="Unassembled WGS sequence"/>
</dbReference>
<evidence type="ECO:0000256" key="2">
    <source>
        <dbReference type="ARBA" id="ARBA00022525"/>
    </source>
</evidence>
<accession>A0ABT6YSD2</accession>
<evidence type="ECO:0000256" key="3">
    <source>
        <dbReference type="ARBA" id="ARBA00022729"/>
    </source>
</evidence>
<dbReference type="Pfam" id="PF18884">
    <property type="entry name" value="TSP3_bac"/>
    <property type="match status" value="1"/>
</dbReference>
<evidence type="ECO:0000259" key="5">
    <source>
        <dbReference type="Pfam" id="PF21959"/>
    </source>
</evidence>
<dbReference type="Pfam" id="PF21959">
    <property type="entry name" value="DUF6923"/>
    <property type="match status" value="2"/>
</dbReference>
<dbReference type="SUPFAM" id="SSF63829">
    <property type="entry name" value="Calcium-dependent phosphotriesterase"/>
    <property type="match status" value="1"/>
</dbReference>
<proteinExistence type="predicted"/>
<dbReference type="SUPFAM" id="SSF63825">
    <property type="entry name" value="YWTD domain"/>
    <property type="match status" value="1"/>
</dbReference>